<protein>
    <recommendedName>
        <fullName evidence="2">PEGA domain-containing protein</fullName>
    </recommendedName>
</protein>
<name>A0A1F4VGB9_UNCKA</name>
<keyword evidence="1" id="KW-1133">Transmembrane helix</keyword>
<comment type="caution">
    <text evidence="3">The sequence shown here is derived from an EMBL/GenBank/DDBJ whole genome shotgun (WGS) entry which is preliminary data.</text>
</comment>
<gene>
    <name evidence="3" type="ORF">A3H26_03685</name>
</gene>
<feature type="domain" description="PEGA" evidence="2">
    <location>
        <begin position="62"/>
        <end position="126"/>
    </location>
</feature>
<feature type="transmembrane region" description="Helical" evidence="1">
    <location>
        <begin position="131"/>
        <end position="152"/>
    </location>
</feature>
<organism evidence="3 4">
    <name type="scientific">candidate division WWE3 bacterium RIFCSPLOWO2_12_FULL_36_10</name>
    <dbReference type="NCBI Taxonomy" id="1802630"/>
    <lineage>
        <taxon>Bacteria</taxon>
        <taxon>Katanobacteria</taxon>
    </lineage>
</organism>
<proteinExistence type="predicted"/>
<evidence type="ECO:0000313" key="4">
    <source>
        <dbReference type="Proteomes" id="UP000177763"/>
    </source>
</evidence>
<dbReference type="InterPro" id="IPR013229">
    <property type="entry name" value="PEGA"/>
</dbReference>
<dbReference type="Pfam" id="PF08308">
    <property type="entry name" value="PEGA"/>
    <property type="match status" value="1"/>
</dbReference>
<evidence type="ECO:0000313" key="3">
    <source>
        <dbReference type="EMBL" id="OGC56267.1"/>
    </source>
</evidence>
<dbReference type="Proteomes" id="UP000177763">
    <property type="component" value="Unassembled WGS sequence"/>
</dbReference>
<keyword evidence="1" id="KW-0472">Membrane</keyword>
<reference evidence="3 4" key="1">
    <citation type="journal article" date="2016" name="Nat. Commun.">
        <title>Thousands of microbial genomes shed light on interconnected biogeochemical processes in an aquifer system.</title>
        <authorList>
            <person name="Anantharaman K."/>
            <person name="Brown C.T."/>
            <person name="Hug L.A."/>
            <person name="Sharon I."/>
            <person name="Castelle C.J."/>
            <person name="Probst A.J."/>
            <person name="Thomas B.C."/>
            <person name="Singh A."/>
            <person name="Wilkins M.J."/>
            <person name="Karaoz U."/>
            <person name="Brodie E.L."/>
            <person name="Williams K.H."/>
            <person name="Hubbard S.S."/>
            <person name="Banfield J.F."/>
        </authorList>
    </citation>
    <scope>NUCLEOTIDE SEQUENCE [LARGE SCALE GENOMIC DNA]</scope>
</reference>
<dbReference type="EMBL" id="MEVN01000042">
    <property type="protein sequence ID" value="OGC56267.1"/>
    <property type="molecule type" value="Genomic_DNA"/>
</dbReference>
<accession>A0A1F4VGB9</accession>
<keyword evidence="1" id="KW-0812">Transmembrane</keyword>
<evidence type="ECO:0000259" key="2">
    <source>
        <dbReference type="Pfam" id="PF08308"/>
    </source>
</evidence>
<evidence type="ECO:0000256" key="1">
    <source>
        <dbReference type="SAM" id="Phobius"/>
    </source>
</evidence>
<feature type="transmembrane region" description="Helical" evidence="1">
    <location>
        <begin position="27"/>
        <end position="44"/>
    </location>
</feature>
<sequence>MYNDLRTYPPTRRQKERMEMMREVKQLIFLLVLFALVGFGIIGANEMGWIPKEQDIPHPPGVLKVLVNPKGSEIFLNGSPLEHDETELPAGEYQIDVIQPGYNAKTIHVSMEEGKTTVITATLVKRSNHKYLGFVAAGVLVFFTFVPVFAIYNLERKL</sequence>
<dbReference type="AlphaFoldDB" id="A0A1F4VGB9"/>